<dbReference type="SFLD" id="SFLDG01163">
    <property type="entry name" value="II"/>
    <property type="match status" value="1"/>
</dbReference>
<dbReference type="Proteomes" id="UP000694257">
    <property type="component" value="Chromosome"/>
</dbReference>
<sequence length="298" mass="32813">MGTFVGVTLDQFRHDLREYARLAEVRYDPAVVDPVLTTLADLWTNSVVGVRTTTHPVPEREVNTRVMHPGEPGELIERLRTAGLLTFDGHPMEELLTAICAAVPARSGVDLALASGVQKVWLVFPELLSVDRVLDFPGMPDAARAHAAHLSRYGGQIGILAVDFAARTMNLYSQVFEPGHLAAADIATILDDLDFVPATDEELALLGRTFNLYRTFSWTSPRMQRICFPLRCTASTFPTHLHPVLARFVDGAPFADPTARGFVFYTAYGPTDRYYKVQAEYAAAQHAEFPGGTAPRVN</sequence>
<evidence type="ECO:0000256" key="1">
    <source>
        <dbReference type="ARBA" id="ARBA00022679"/>
    </source>
</evidence>
<keyword evidence="3" id="KW-1185">Reference proteome</keyword>
<proteinExistence type="predicted"/>
<dbReference type="InterPro" id="IPR033964">
    <property type="entry name" value="ABBA"/>
</dbReference>
<keyword evidence="1" id="KW-0808">Transferase</keyword>
<accession>A0ABX8S1L2</accession>
<dbReference type="SFLD" id="SFLDS00036">
    <property type="entry name" value="Aromatic_Prenyltransferase"/>
    <property type="match status" value="1"/>
</dbReference>
<reference evidence="2 3" key="1">
    <citation type="submission" date="2021-07" db="EMBL/GenBank/DDBJ databases">
        <title>Whole Genome Sequence of Nocardia Iowensis.</title>
        <authorList>
            <person name="Lamm A."/>
            <person name="Collins-Fairclough A.M."/>
            <person name="Bunk B."/>
            <person name="Sproer C."/>
        </authorList>
    </citation>
    <scope>NUCLEOTIDE SEQUENCE [LARGE SCALE GENOMIC DNA]</scope>
    <source>
        <strain evidence="2 3">NRRL 5646</strain>
    </source>
</reference>
<name>A0ABX8S1L2_NOCIO</name>
<dbReference type="EMBL" id="CP078145">
    <property type="protein sequence ID" value="QXN94954.1"/>
    <property type="molecule type" value="Genomic_DNA"/>
</dbReference>
<protein>
    <submittedName>
        <fullName evidence="2">Uncharacterized protein</fullName>
    </submittedName>
</protein>
<evidence type="ECO:0000313" key="3">
    <source>
        <dbReference type="Proteomes" id="UP000694257"/>
    </source>
</evidence>
<dbReference type="RefSeq" id="WP_218477685.1">
    <property type="nucleotide sequence ID" value="NZ_BAABJN010000007.1"/>
</dbReference>
<dbReference type="Pfam" id="PF11468">
    <property type="entry name" value="PTase_Orf2"/>
    <property type="match status" value="1"/>
</dbReference>
<evidence type="ECO:0000313" key="2">
    <source>
        <dbReference type="EMBL" id="QXN94954.1"/>
    </source>
</evidence>
<organism evidence="2 3">
    <name type="scientific">Nocardia iowensis</name>
    <dbReference type="NCBI Taxonomy" id="204891"/>
    <lineage>
        <taxon>Bacteria</taxon>
        <taxon>Bacillati</taxon>
        <taxon>Actinomycetota</taxon>
        <taxon>Actinomycetes</taxon>
        <taxon>Mycobacteriales</taxon>
        <taxon>Nocardiaceae</taxon>
        <taxon>Nocardia</taxon>
    </lineage>
</organism>
<dbReference type="InterPro" id="IPR020965">
    <property type="entry name" value="Prenyltransferase_CloQ"/>
</dbReference>
<gene>
    <name evidence="2" type="ORF">KV110_19045</name>
</gene>